<evidence type="ECO:0000313" key="3">
    <source>
        <dbReference type="Proteomes" id="UP000579523"/>
    </source>
</evidence>
<accession>A0A7W7PNS4</accession>
<comment type="caution">
    <text evidence="2">The sequence shown here is derived from an EMBL/GenBank/DDBJ whole genome shotgun (WGS) entry which is preliminary data.</text>
</comment>
<evidence type="ECO:0000256" key="1">
    <source>
        <dbReference type="SAM" id="Phobius"/>
    </source>
</evidence>
<name>A0A7W7PNS4_9ACTN</name>
<keyword evidence="1" id="KW-0812">Transmembrane</keyword>
<dbReference type="EMBL" id="JACHJI010000002">
    <property type="protein sequence ID" value="MBB4897741.1"/>
    <property type="molecule type" value="Genomic_DNA"/>
</dbReference>
<dbReference type="AlphaFoldDB" id="A0A7W7PNS4"/>
<dbReference type="Proteomes" id="UP000579523">
    <property type="component" value="Unassembled WGS sequence"/>
</dbReference>
<keyword evidence="1" id="KW-1133">Transmembrane helix</keyword>
<protein>
    <submittedName>
        <fullName evidence="2">Uncharacterized protein</fullName>
    </submittedName>
</protein>
<reference evidence="2 3" key="1">
    <citation type="submission" date="2020-08" db="EMBL/GenBank/DDBJ databases">
        <title>Genomic Encyclopedia of Type Strains, Phase III (KMG-III): the genomes of soil and plant-associated and newly described type strains.</title>
        <authorList>
            <person name="Whitman W."/>
        </authorList>
    </citation>
    <scope>NUCLEOTIDE SEQUENCE [LARGE SCALE GENOMIC DNA]</scope>
    <source>
        <strain evidence="2 3">CECT 3273</strain>
    </source>
</reference>
<proteinExistence type="predicted"/>
<organism evidence="2 3">
    <name type="scientific">Streptomyces griseomycini</name>
    <dbReference type="NCBI Taxonomy" id="66895"/>
    <lineage>
        <taxon>Bacteria</taxon>
        <taxon>Bacillati</taxon>
        <taxon>Actinomycetota</taxon>
        <taxon>Actinomycetes</taxon>
        <taxon>Kitasatosporales</taxon>
        <taxon>Streptomycetaceae</taxon>
        <taxon>Streptomyces</taxon>
    </lineage>
</organism>
<dbReference type="RefSeq" id="WP_184818719.1">
    <property type="nucleotide sequence ID" value="NZ_BMTI01000013.1"/>
</dbReference>
<evidence type="ECO:0000313" key="2">
    <source>
        <dbReference type="EMBL" id="MBB4897741.1"/>
    </source>
</evidence>
<gene>
    <name evidence="2" type="ORF">FHS37_001768</name>
</gene>
<feature type="transmembrane region" description="Helical" evidence="1">
    <location>
        <begin position="20"/>
        <end position="39"/>
    </location>
</feature>
<feature type="transmembrane region" description="Helical" evidence="1">
    <location>
        <begin position="51"/>
        <end position="69"/>
    </location>
</feature>
<sequence>MNSNESLGILQKLGGGHVALAKICIIGGFASVFVAAIAARLPDTAKDALYWIQRGIVSAAIITLLILFIKYPRHASRPEGLTLPLVMSIALALASLVTAFWPGVFVALVTPLLVAVSWLWERFSRD</sequence>
<keyword evidence="1" id="KW-0472">Membrane</keyword>
<keyword evidence="3" id="KW-1185">Reference proteome</keyword>
<feature type="transmembrane region" description="Helical" evidence="1">
    <location>
        <begin position="103"/>
        <end position="120"/>
    </location>
</feature>